<dbReference type="EMBL" id="AP025516">
    <property type="protein sequence ID" value="BDD86963.1"/>
    <property type="molecule type" value="Genomic_DNA"/>
</dbReference>
<evidence type="ECO:0000313" key="2">
    <source>
        <dbReference type="Proteomes" id="UP000830055"/>
    </source>
</evidence>
<dbReference type="RefSeq" id="WP_284154025.1">
    <property type="nucleotide sequence ID" value="NZ_AP025516.1"/>
</dbReference>
<reference evidence="1 2" key="1">
    <citation type="submission" date="2022-01" db="EMBL/GenBank/DDBJ databases">
        <title>Desulfofustis limnae sp. nov., a novel mesophilic sulfate-reducing bacterium isolated from marsh soil.</title>
        <authorList>
            <person name="Watanabe M."/>
            <person name="Takahashi A."/>
            <person name="Kojima H."/>
            <person name="Fukui M."/>
        </authorList>
    </citation>
    <scope>NUCLEOTIDE SEQUENCE [LARGE SCALE GENOMIC DNA]</scope>
    <source>
        <strain evidence="1 2">PPLL</strain>
    </source>
</reference>
<protein>
    <submittedName>
        <fullName evidence="1">Uncharacterized protein</fullName>
    </submittedName>
</protein>
<sequence length="70" mass="8101">MKRICLTCSFYRLEDLYSGRCRVDRGSIPVDAYPLVRHEDSCGAWKDAGQNYYIRRGWLKKQAEKLAAGD</sequence>
<organism evidence="1 2">
    <name type="scientific">Desulfofustis limnaeus</name>
    <dbReference type="NCBI Taxonomy" id="2740163"/>
    <lineage>
        <taxon>Bacteria</taxon>
        <taxon>Pseudomonadati</taxon>
        <taxon>Thermodesulfobacteriota</taxon>
        <taxon>Desulfobulbia</taxon>
        <taxon>Desulfobulbales</taxon>
        <taxon>Desulfocapsaceae</taxon>
        <taxon>Desulfofustis</taxon>
    </lineage>
</organism>
<gene>
    <name evidence="1" type="ORF">DPPLL_13280</name>
</gene>
<proteinExistence type="predicted"/>
<evidence type="ECO:0000313" key="1">
    <source>
        <dbReference type="EMBL" id="BDD86963.1"/>
    </source>
</evidence>
<name>A0ABM7W7L9_9BACT</name>
<accession>A0ABM7W7L9</accession>
<keyword evidence="2" id="KW-1185">Reference proteome</keyword>
<dbReference type="Proteomes" id="UP000830055">
    <property type="component" value="Chromosome"/>
</dbReference>